<reference evidence="1 2" key="1">
    <citation type="submission" date="2021-08" db="EMBL/GenBank/DDBJ databases">
        <title>Draft Genome Sequence of Phanerochaete sordida strain YK-624.</title>
        <authorList>
            <person name="Mori T."/>
            <person name="Dohra H."/>
            <person name="Suzuki T."/>
            <person name="Kawagishi H."/>
            <person name="Hirai H."/>
        </authorList>
    </citation>
    <scope>NUCLEOTIDE SEQUENCE [LARGE SCALE GENOMIC DNA]</scope>
    <source>
        <strain evidence="1 2">YK-624</strain>
    </source>
</reference>
<protein>
    <submittedName>
        <fullName evidence="1">Uncharacterized protein</fullName>
    </submittedName>
</protein>
<dbReference type="OrthoDB" id="3135897at2759"/>
<name>A0A9P3LHK2_9APHY</name>
<accession>A0A9P3LHK2</accession>
<keyword evidence="2" id="KW-1185">Reference proteome</keyword>
<dbReference type="EMBL" id="BPQB01000042">
    <property type="protein sequence ID" value="GJE94749.1"/>
    <property type="molecule type" value="Genomic_DNA"/>
</dbReference>
<evidence type="ECO:0000313" key="2">
    <source>
        <dbReference type="Proteomes" id="UP000703269"/>
    </source>
</evidence>
<dbReference type="Proteomes" id="UP000703269">
    <property type="component" value="Unassembled WGS sequence"/>
</dbReference>
<evidence type="ECO:0000313" key="1">
    <source>
        <dbReference type="EMBL" id="GJE94749.1"/>
    </source>
</evidence>
<proteinExistence type="predicted"/>
<sequence length="221" mass="23962">MATRNLSFITTKAQGVSENTNIILTFVPVDKTDLYSKQLPVVWKLLKFAANQTQTVNVTYSARLGVAVAQIDTGLVQIPQTFIEMGLGQTTSFTTDSDNFVEWSEPSPKPAPGTGTIVADNESGSKQDLMLGTVSGETNFQPVLVWKAVNNGATMTASFTPKLRAYAYKNYQETAIIKGEIETGLLGEWDLATLNASPKVNTFHLYEDNNAGGKLTISIES</sequence>
<organism evidence="1 2">
    <name type="scientific">Phanerochaete sordida</name>
    <dbReference type="NCBI Taxonomy" id="48140"/>
    <lineage>
        <taxon>Eukaryota</taxon>
        <taxon>Fungi</taxon>
        <taxon>Dikarya</taxon>
        <taxon>Basidiomycota</taxon>
        <taxon>Agaricomycotina</taxon>
        <taxon>Agaricomycetes</taxon>
        <taxon>Polyporales</taxon>
        <taxon>Phanerochaetaceae</taxon>
        <taxon>Phanerochaete</taxon>
    </lineage>
</organism>
<gene>
    <name evidence="1" type="ORF">PsYK624_109210</name>
</gene>
<comment type="caution">
    <text evidence="1">The sequence shown here is derived from an EMBL/GenBank/DDBJ whole genome shotgun (WGS) entry which is preliminary data.</text>
</comment>
<dbReference type="AlphaFoldDB" id="A0A9P3LHK2"/>